<comment type="caution">
    <text evidence="1">The sequence shown here is derived from an EMBL/GenBank/DDBJ whole genome shotgun (WGS) entry which is preliminary data.</text>
</comment>
<dbReference type="GO" id="GO:0005829">
    <property type="term" value="C:cytosol"/>
    <property type="evidence" value="ECO:0007669"/>
    <property type="project" value="TreeGrafter"/>
</dbReference>
<dbReference type="GO" id="GO:0120241">
    <property type="term" value="F:2-iminobutanoate/2-iminopropanoate deaminase"/>
    <property type="evidence" value="ECO:0007669"/>
    <property type="project" value="UniProtKB-EC"/>
</dbReference>
<dbReference type="Pfam" id="PF01042">
    <property type="entry name" value="Ribonuc_L-PSP"/>
    <property type="match status" value="1"/>
</dbReference>
<dbReference type="PANTHER" id="PTHR11803">
    <property type="entry name" value="2-IMINOBUTANOATE/2-IMINOPROPANOATE DEAMINASE RIDA"/>
    <property type="match status" value="1"/>
</dbReference>
<dbReference type="InterPro" id="IPR035959">
    <property type="entry name" value="RutC-like_sf"/>
</dbReference>
<dbReference type="InterPro" id="IPR006175">
    <property type="entry name" value="YjgF/YER057c/UK114"/>
</dbReference>
<dbReference type="PANTHER" id="PTHR11803:SF39">
    <property type="entry name" value="2-IMINOBUTANOATE_2-IMINOPROPANOATE DEAMINASE"/>
    <property type="match status" value="1"/>
</dbReference>
<dbReference type="SUPFAM" id="SSF55298">
    <property type="entry name" value="YjgF-like"/>
    <property type="match status" value="1"/>
</dbReference>
<evidence type="ECO:0000313" key="1">
    <source>
        <dbReference type="EMBL" id="MPN21314.1"/>
    </source>
</evidence>
<keyword evidence="1" id="KW-0378">Hydrolase</keyword>
<dbReference type="EC" id="3.5.99.10" evidence="1"/>
<name>A0A645GB75_9ZZZZ</name>
<organism evidence="1">
    <name type="scientific">bioreactor metagenome</name>
    <dbReference type="NCBI Taxonomy" id="1076179"/>
    <lineage>
        <taxon>unclassified sequences</taxon>
        <taxon>metagenomes</taxon>
        <taxon>ecological metagenomes</taxon>
    </lineage>
</organism>
<reference evidence="1" key="1">
    <citation type="submission" date="2019-08" db="EMBL/GenBank/DDBJ databases">
        <authorList>
            <person name="Kucharzyk K."/>
            <person name="Murdoch R.W."/>
            <person name="Higgins S."/>
            <person name="Loffler F."/>
        </authorList>
    </citation>
    <scope>NUCLEOTIDE SEQUENCE</scope>
</reference>
<dbReference type="CDD" id="cd00448">
    <property type="entry name" value="YjgF_YER057c_UK114_family"/>
    <property type="match status" value="1"/>
</dbReference>
<protein>
    <submittedName>
        <fullName evidence="1">2-iminobutanoate/2-iminopropanoate deaminase</fullName>
        <ecNumber evidence="1">3.5.99.10</ecNumber>
    </submittedName>
</protein>
<dbReference type="GO" id="GO:0005739">
    <property type="term" value="C:mitochondrion"/>
    <property type="evidence" value="ECO:0007669"/>
    <property type="project" value="TreeGrafter"/>
</dbReference>
<accession>A0A645GB75</accession>
<dbReference type="AlphaFoldDB" id="A0A645GB75"/>
<dbReference type="EMBL" id="VSSQ01069274">
    <property type="protein sequence ID" value="MPN21314.1"/>
    <property type="molecule type" value="Genomic_DNA"/>
</dbReference>
<gene>
    <name evidence="1" type="primary">yabJ_49</name>
    <name evidence="1" type="ORF">SDC9_168693</name>
</gene>
<proteinExistence type="predicted"/>
<dbReference type="Gene3D" id="3.30.1330.40">
    <property type="entry name" value="RutC-like"/>
    <property type="match status" value="1"/>
</dbReference>
<sequence length="73" mass="7882">MKNLDLVLGSAGVSREQVLSCRIYIPDVAYWGEVNEVYSKFFDGHKPARIVIPTGPLYAGCLVEIEAIAAIGG</sequence>